<dbReference type="InterPro" id="IPR001845">
    <property type="entry name" value="HTH_ArsR_DNA-bd_dom"/>
</dbReference>
<dbReference type="PANTHER" id="PTHR43132">
    <property type="entry name" value="ARSENICAL RESISTANCE OPERON REPRESSOR ARSR-RELATED"/>
    <property type="match status" value="1"/>
</dbReference>
<dbReference type="Pfam" id="PF01022">
    <property type="entry name" value="HTH_5"/>
    <property type="match status" value="1"/>
</dbReference>
<evidence type="ECO:0000256" key="2">
    <source>
        <dbReference type="ARBA" id="ARBA00023125"/>
    </source>
</evidence>
<keyword evidence="2" id="KW-0238">DNA-binding</keyword>
<dbReference type="RefSeq" id="WP_261599694.1">
    <property type="nucleotide sequence ID" value="NZ_CP104550.1"/>
</dbReference>
<dbReference type="GO" id="GO:0003677">
    <property type="term" value="F:DNA binding"/>
    <property type="evidence" value="ECO:0007669"/>
    <property type="project" value="UniProtKB-KW"/>
</dbReference>
<dbReference type="InterPro" id="IPR051011">
    <property type="entry name" value="Metal_resp_trans_reg"/>
</dbReference>
<dbReference type="PROSITE" id="PS50987">
    <property type="entry name" value="HTH_ARSR_2"/>
    <property type="match status" value="1"/>
</dbReference>
<organism evidence="5">
    <name type="scientific">Methanothermobacter wolfeii</name>
    <name type="common">Methanobacterium wolfei</name>
    <dbReference type="NCBI Taxonomy" id="145261"/>
    <lineage>
        <taxon>Archaea</taxon>
        <taxon>Methanobacteriati</taxon>
        <taxon>Methanobacteriota</taxon>
        <taxon>Methanomada group</taxon>
        <taxon>Methanobacteria</taxon>
        <taxon>Methanobacteriales</taxon>
        <taxon>Methanobacteriaceae</taxon>
        <taxon>Methanothermobacter</taxon>
    </lineage>
</organism>
<sequence>MKGDICEVEAADEVKVRRVRERMPSDGVVRRASDVFKLLSEPTRLKILYALSAEPLCVCEITSLLGMNQSAVSHQLRILRSAGIVNYERVGKMARYYLKEEGIVNVMESCEHIGSMEDR</sequence>
<evidence type="ECO:0000256" key="3">
    <source>
        <dbReference type="ARBA" id="ARBA00023163"/>
    </source>
</evidence>
<dbReference type="PANTHER" id="PTHR43132:SF6">
    <property type="entry name" value="HTH-TYPE TRANSCRIPTIONAL REPRESSOR CZRA"/>
    <property type="match status" value="1"/>
</dbReference>
<proteinExistence type="predicted"/>
<evidence type="ECO:0000256" key="1">
    <source>
        <dbReference type="ARBA" id="ARBA00023015"/>
    </source>
</evidence>
<dbReference type="NCBIfam" id="NF033788">
    <property type="entry name" value="HTH_metalloreg"/>
    <property type="match status" value="1"/>
</dbReference>
<gene>
    <name evidence="5" type="ORF">N5910_01725</name>
</gene>
<reference evidence="5" key="1">
    <citation type="submission" date="2022-09" db="EMBL/GenBank/DDBJ databases">
        <title>Characterization of three MwoI isoschizomers from sequenced genome and metagenomes.</title>
        <authorList>
            <person name="Fomenkov A."/>
            <person name="Xu S.Y."/>
            <person name="Roberts R.J."/>
        </authorList>
    </citation>
    <scope>NUCLEOTIDE SEQUENCE</scope>
    <source>
        <strain evidence="5">DSM 2970</strain>
    </source>
</reference>
<feature type="domain" description="HTH arsR-type" evidence="4">
    <location>
        <begin position="24"/>
        <end position="119"/>
    </location>
</feature>
<evidence type="ECO:0000259" key="4">
    <source>
        <dbReference type="PROSITE" id="PS50987"/>
    </source>
</evidence>
<name>A0A9E7RTR5_METWO</name>
<dbReference type="AlphaFoldDB" id="A0A9E7RTR5"/>
<dbReference type="InterPro" id="IPR036390">
    <property type="entry name" value="WH_DNA-bd_sf"/>
</dbReference>
<dbReference type="GO" id="GO:0003700">
    <property type="term" value="F:DNA-binding transcription factor activity"/>
    <property type="evidence" value="ECO:0007669"/>
    <property type="project" value="InterPro"/>
</dbReference>
<evidence type="ECO:0000313" key="5">
    <source>
        <dbReference type="EMBL" id="UXH32043.1"/>
    </source>
</evidence>
<accession>A0A9E7RTR5</accession>
<dbReference type="Gene3D" id="1.10.10.10">
    <property type="entry name" value="Winged helix-like DNA-binding domain superfamily/Winged helix DNA-binding domain"/>
    <property type="match status" value="1"/>
</dbReference>
<dbReference type="InterPro" id="IPR036388">
    <property type="entry name" value="WH-like_DNA-bd_sf"/>
</dbReference>
<keyword evidence="1" id="KW-0805">Transcription regulation</keyword>
<dbReference type="Proteomes" id="UP001065373">
    <property type="component" value="Chromosome"/>
</dbReference>
<dbReference type="EMBL" id="CP104550">
    <property type="protein sequence ID" value="UXH32043.1"/>
    <property type="molecule type" value="Genomic_DNA"/>
</dbReference>
<protein>
    <submittedName>
        <fullName evidence="5">Metalloregulator ArsR/SmtB family transcription factor</fullName>
    </submittedName>
</protein>
<dbReference type="GeneID" id="75105931"/>
<dbReference type="SMART" id="SM00418">
    <property type="entry name" value="HTH_ARSR"/>
    <property type="match status" value="1"/>
</dbReference>
<dbReference type="CDD" id="cd00090">
    <property type="entry name" value="HTH_ARSR"/>
    <property type="match status" value="1"/>
</dbReference>
<dbReference type="PRINTS" id="PR00778">
    <property type="entry name" value="HTHARSR"/>
</dbReference>
<dbReference type="InterPro" id="IPR011991">
    <property type="entry name" value="ArsR-like_HTH"/>
</dbReference>
<keyword evidence="3" id="KW-0804">Transcription</keyword>
<dbReference type="SUPFAM" id="SSF46785">
    <property type="entry name" value="Winged helix' DNA-binding domain"/>
    <property type="match status" value="1"/>
</dbReference>